<dbReference type="InterPro" id="IPR050486">
    <property type="entry name" value="Mannose-1P_guanyltransferase"/>
</dbReference>
<protein>
    <submittedName>
        <fullName evidence="3">Mannose-1-phosphate guanyltransferase beta-A</fullName>
    </submittedName>
</protein>
<organism evidence="3 4">
    <name type="scientific">Vittaforma corneae (strain ATCC 50505)</name>
    <name type="common">Microsporidian parasite</name>
    <name type="synonym">Nosema corneum</name>
    <dbReference type="NCBI Taxonomy" id="993615"/>
    <lineage>
        <taxon>Eukaryota</taxon>
        <taxon>Fungi</taxon>
        <taxon>Fungi incertae sedis</taxon>
        <taxon>Microsporidia</taxon>
        <taxon>Nosematidae</taxon>
        <taxon>Vittaforma</taxon>
    </lineage>
</organism>
<proteinExistence type="predicted"/>
<evidence type="ECO:0000256" key="1">
    <source>
        <dbReference type="ARBA" id="ARBA00047343"/>
    </source>
</evidence>
<dbReference type="OrthoDB" id="1733332at2759"/>
<dbReference type="SUPFAM" id="SSF53448">
    <property type="entry name" value="Nucleotide-diphospho-sugar transferases"/>
    <property type="match status" value="1"/>
</dbReference>
<sequence>MMVPKESRHGDQPNRFGKVEKPEVTKAVILVGGWGTRLRPLTYTVPKPLISFCNKPILKYQIEKAGQSWYKGDYISIKLLQREDYGGG</sequence>
<dbReference type="HOGENOM" id="CLU_2470786_0_0_1"/>
<keyword evidence="4" id="KW-1185">Reference proteome</keyword>
<dbReference type="Gene3D" id="3.90.550.10">
    <property type="entry name" value="Spore Coat Polysaccharide Biosynthesis Protein SpsA, Chain A"/>
    <property type="match status" value="1"/>
</dbReference>
<evidence type="ECO:0000313" key="4">
    <source>
        <dbReference type="Proteomes" id="UP000011082"/>
    </source>
</evidence>
<evidence type="ECO:0000313" key="3">
    <source>
        <dbReference type="EMBL" id="ELA41874.1"/>
    </source>
</evidence>
<evidence type="ECO:0000259" key="2">
    <source>
        <dbReference type="Pfam" id="PF00483"/>
    </source>
</evidence>
<comment type="catalytic activity">
    <reaction evidence="1">
        <text>alpha-D-mannose 1-phosphate + GTP + H(+) = GDP-alpha-D-mannose + diphosphate</text>
        <dbReference type="Rhea" id="RHEA:15229"/>
        <dbReference type="ChEBI" id="CHEBI:15378"/>
        <dbReference type="ChEBI" id="CHEBI:33019"/>
        <dbReference type="ChEBI" id="CHEBI:37565"/>
        <dbReference type="ChEBI" id="CHEBI:57527"/>
        <dbReference type="ChEBI" id="CHEBI:58409"/>
        <dbReference type="EC" id="2.7.7.13"/>
    </reaction>
</comment>
<dbReference type="InterPro" id="IPR029044">
    <property type="entry name" value="Nucleotide-diphossugar_trans"/>
</dbReference>
<dbReference type="GeneID" id="19881769"/>
<dbReference type="STRING" id="993615.L2GML0"/>
<dbReference type="AlphaFoldDB" id="L2GML0"/>
<dbReference type="Proteomes" id="UP000011082">
    <property type="component" value="Unassembled WGS sequence"/>
</dbReference>
<dbReference type="PANTHER" id="PTHR22572">
    <property type="entry name" value="SUGAR-1-PHOSPHATE GUANYL TRANSFERASE"/>
    <property type="match status" value="1"/>
</dbReference>
<dbReference type="VEuPathDB" id="MicrosporidiaDB:VICG_01058"/>
<keyword evidence="3" id="KW-0808">Transferase</keyword>
<dbReference type="GO" id="GO:0004475">
    <property type="term" value="F:mannose-1-phosphate guanylyltransferase (GTP) activity"/>
    <property type="evidence" value="ECO:0007669"/>
    <property type="project" value="UniProtKB-EC"/>
</dbReference>
<dbReference type="RefSeq" id="XP_007604504.1">
    <property type="nucleotide sequence ID" value="XM_007604442.1"/>
</dbReference>
<reference evidence="4" key="1">
    <citation type="submission" date="2011-05" db="EMBL/GenBank/DDBJ databases">
        <title>The genome sequence of Vittaforma corneae strain ATCC 50505.</title>
        <authorList>
            <consortium name="The Broad Institute Genome Sequencing Platform"/>
            <person name="Cuomo C."/>
            <person name="Didier E."/>
            <person name="Bowers L."/>
            <person name="Young S.K."/>
            <person name="Zeng Q."/>
            <person name="Gargeya S."/>
            <person name="Fitzgerald M."/>
            <person name="Haas B."/>
            <person name="Abouelleil A."/>
            <person name="Alvarado L."/>
            <person name="Arachchi H.M."/>
            <person name="Berlin A."/>
            <person name="Chapman S.B."/>
            <person name="Gearin G."/>
            <person name="Goldberg J."/>
            <person name="Griggs A."/>
            <person name="Gujja S."/>
            <person name="Hansen M."/>
            <person name="Heiman D."/>
            <person name="Howarth C."/>
            <person name="Larimer J."/>
            <person name="Lui A."/>
            <person name="MacDonald P.J.P."/>
            <person name="McCowen C."/>
            <person name="Montmayeur A."/>
            <person name="Murphy C."/>
            <person name="Neiman D."/>
            <person name="Pearson M."/>
            <person name="Priest M."/>
            <person name="Roberts A."/>
            <person name="Saif S."/>
            <person name="Shea T."/>
            <person name="Sisk P."/>
            <person name="Stolte C."/>
            <person name="Sykes S."/>
            <person name="Wortman J."/>
            <person name="Nusbaum C."/>
            <person name="Birren B."/>
        </authorList>
    </citation>
    <scope>NUCLEOTIDE SEQUENCE [LARGE SCALE GENOMIC DNA]</scope>
    <source>
        <strain evidence="4">ATCC 50505</strain>
    </source>
</reference>
<dbReference type="Pfam" id="PF00483">
    <property type="entry name" value="NTP_transferase"/>
    <property type="match status" value="1"/>
</dbReference>
<dbReference type="InParanoid" id="L2GML0"/>
<dbReference type="EMBL" id="JH370137">
    <property type="protein sequence ID" value="ELA41874.1"/>
    <property type="molecule type" value="Genomic_DNA"/>
</dbReference>
<gene>
    <name evidence="3" type="ORF">VICG_01058</name>
</gene>
<name>L2GML0_VITCO</name>
<accession>L2GML0</accession>
<dbReference type="InterPro" id="IPR005835">
    <property type="entry name" value="NTP_transferase_dom"/>
</dbReference>
<feature type="domain" description="Nucleotidyl transferase" evidence="2">
    <location>
        <begin position="26"/>
        <end position="67"/>
    </location>
</feature>